<protein>
    <submittedName>
        <fullName evidence="1">Uncharacterized protein</fullName>
    </submittedName>
</protein>
<gene>
    <name evidence="1" type="ORF">NCTC13038_01990</name>
</gene>
<dbReference type="AlphaFoldDB" id="A0A485BB97"/>
<evidence type="ECO:0000313" key="1">
    <source>
        <dbReference type="EMBL" id="VFS70081.1"/>
    </source>
</evidence>
<reference evidence="1 2" key="1">
    <citation type="submission" date="2019-03" db="EMBL/GenBank/DDBJ databases">
        <authorList>
            <consortium name="Pathogen Informatics"/>
        </authorList>
    </citation>
    <scope>NUCLEOTIDE SEQUENCE [LARGE SCALE GENOMIC DNA]</scope>
    <source>
        <strain evidence="1 2">NCTC13038</strain>
    </source>
</reference>
<sequence length="43" mass="4811">MLDKIVISDLLSKECVLTDLVANTKLDVIEKMTDRLCSGRSDK</sequence>
<dbReference type="EMBL" id="CAADJG010000002">
    <property type="protein sequence ID" value="VFS70081.1"/>
    <property type="molecule type" value="Genomic_DNA"/>
</dbReference>
<organism evidence="1 2">
    <name type="scientific">Raoultella terrigena</name>
    <name type="common">Klebsiella terrigena</name>
    <dbReference type="NCBI Taxonomy" id="577"/>
    <lineage>
        <taxon>Bacteria</taxon>
        <taxon>Pseudomonadati</taxon>
        <taxon>Pseudomonadota</taxon>
        <taxon>Gammaproteobacteria</taxon>
        <taxon>Enterobacterales</taxon>
        <taxon>Enterobacteriaceae</taxon>
        <taxon>Klebsiella/Raoultella group</taxon>
        <taxon>Raoultella</taxon>
    </lineage>
</organism>
<proteinExistence type="predicted"/>
<accession>A0A485BB97</accession>
<dbReference type="Proteomes" id="UP000332594">
    <property type="component" value="Unassembled WGS sequence"/>
</dbReference>
<name>A0A485BB97_RAOTE</name>
<evidence type="ECO:0000313" key="2">
    <source>
        <dbReference type="Proteomes" id="UP000332594"/>
    </source>
</evidence>